<evidence type="ECO:0000313" key="5">
    <source>
        <dbReference type="Proteomes" id="UP000278627"/>
    </source>
</evidence>
<evidence type="ECO:0000313" key="6">
    <source>
        <dbReference type="WBParaSite" id="BPAG_0000432401-mRNA-1"/>
    </source>
</evidence>
<dbReference type="Pfam" id="PF01549">
    <property type="entry name" value="ShK"/>
    <property type="match status" value="1"/>
</dbReference>
<dbReference type="AlphaFoldDB" id="A0A0N4T7Y7"/>
<comment type="caution">
    <text evidence="1">Lacks conserved residue(s) required for the propagation of feature annotation.</text>
</comment>
<dbReference type="STRING" id="6280.A0A0N4T7Y7"/>
<feature type="domain" description="ShKT" evidence="3">
    <location>
        <begin position="5"/>
        <end position="40"/>
    </location>
</feature>
<dbReference type="InterPro" id="IPR003582">
    <property type="entry name" value="ShKT_dom"/>
</dbReference>
<gene>
    <name evidence="4" type="ORF">BPAG_LOCUS4288</name>
</gene>
<reference evidence="4 5" key="2">
    <citation type="submission" date="2018-11" db="EMBL/GenBank/DDBJ databases">
        <authorList>
            <consortium name="Pathogen Informatics"/>
        </authorList>
    </citation>
    <scope>NUCLEOTIDE SEQUENCE [LARGE SCALE GENOMIC DNA]</scope>
</reference>
<dbReference type="EMBL" id="UZAD01001956">
    <property type="protein sequence ID" value="VDN85474.1"/>
    <property type="molecule type" value="Genomic_DNA"/>
</dbReference>
<evidence type="ECO:0000256" key="2">
    <source>
        <dbReference type="SAM" id="MobiDB-lite"/>
    </source>
</evidence>
<keyword evidence="5" id="KW-1185">Reference proteome</keyword>
<evidence type="ECO:0000259" key="3">
    <source>
        <dbReference type="PROSITE" id="PS51670"/>
    </source>
</evidence>
<feature type="compositionally biased region" description="Polar residues" evidence="2">
    <location>
        <begin position="59"/>
        <end position="71"/>
    </location>
</feature>
<proteinExistence type="predicted"/>
<name>A0A0N4T7Y7_BRUPA</name>
<organism evidence="6">
    <name type="scientific">Brugia pahangi</name>
    <name type="common">Filarial nematode worm</name>
    <dbReference type="NCBI Taxonomy" id="6280"/>
    <lineage>
        <taxon>Eukaryota</taxon>
        <taxon>Metazoa</taxon>
        <taxon>Ecdysozoa</taxon>
        <taxon>Nematoda</taxon>
        <taxon>Chromadorea</taxon>
        <taxon>Rhabditida</taxon>
        <taxon>Spirurina</taxon>
        <taxon>Spiruromorpha</taxon>
        <taxon>Filarioidea</taxon>
        <taxon>Onchocercidae</taxon>
        <taxon>Brugia</taxon>
    </lineage>
</organism>
<protein>
    <submittedName>
        <fullName evidence="6">ShKT domain-containing protein</fullName>
    </submittedName>
</protein>
<dbReference type="Proteomes" id="UP000278627">
    <property type="component" value="Unassembled WGS sequence"/>
</dbReference>
<feature type="region of interest" description="Disordered" evidence="2">
    <location>
        <begin position="59"/>
        <end position="80"/>
    </location>
</feature>
<evidence type="ECO:0000313" key="4">
    <source>
        <dbReference type="EMBL" id="VDN85474.1"/>
    </source>
</evidence>
<evidence type="ECO:0000256" key="1">
    <source>
        <dbReference type="PROSITE-ProRule" id="PRU01005"/>
    </source>
</evidence>
<sequence>MFQECADRHVSCKQWKSENQCFGNSGDFMAENCRTSCELCEKPKNTDCQKRKISKLHTSNKTDNVKASNETNHGDKNTVE</sequence>
<accession>A0A0N4T7Y7</accession>
<dbReference type="PROSITE" id="PS51670">
    <property type="entry name" value="SHKT"/>
    <property type="match status" value="1"/>
</dbReference>
<dbReference type="WBParaSite" id="BPAG_0000432401-mRNA-1">
    <property type="protein sequence ID" value="BPAG_0000432401-mRNA-1"/>
    <property type="gene ID" value="BPAG_0000432401"/>
</dbReference>
<dbReference type="Gene3D" id="1.10.10.1940">
    <property type="match status" value="1"/>
</dbReference>
<reference evidence="6" key="1">
    <citation type="submission" date="2017-02" db="UniProtKB">
        <authorList>
            <consortium name="WormBaseParasite"/>
        </authorList>
    </citation>
    <scope>IDENTIFICATION</scope>
</reference>
<dbReference type="SMART" id="SM00254">
    <property type="entry name" value="ShKT"/>
    <property type="match status" value="1"/>
</dbReference>